<reference evidence="2 3" key="1">
    <citation type="submission" date="2017-01" db="EMBL/GenBank/DDBJ databases">
        <title>Genome sequence of Rhodoferax antarcticus ANT.BR, a psychrophilic purple nonsulfur bacterium from an Antarctic microbial mat.</title>
        <authorList>
            <person name="Baker J."/>
            <person name="Riester C."/>
            <person name="Skinner B."/>
            <person name="Newell A."/>
            <person name="Swingley W."/>
            <person name="Madigan M."/>
            <person name="Jung D."/>
            <person name="Asao M."/>
            <person name="Chen M."/>
            <person name="Loughlin P."/>
            <person name="Pan H."/>
            <person name="Lin S."/>
            <person name="Li N."/>
            <person name="Shaw J."/>
            <person name="Prado M."/>
            <person name="Sherman C."/>
            <person name="Li X."/>
            <person name="Tang J."/>
            <person name="Blankenship R."/>
            <person name="Zhao T."/>
            <person name="Touchman J."/>
            <person name="Sattley M."/>
        </authorList>
    </citation>
    <scope>NUCLEOTIDE SEQUENCE [LARGE SCALE GENOMIC DNA]</scope>
    <source>
        <strain evidence="2 3">ANT.BR</strain>
    </source>
</reference>
<dbReference type="EMBL" id="MSYM01000001">
    <property type="protein sequence ID" value="OLP08664.1"/>
    <property type="molecule type" value="Genomic_DNA"/>
</dbReference>
<evidence type="ECO:0000313" key="3">
    <source>
        <dbReference type="Proteomes" id="UP000185911"/>
    </source>
</evidence>
<gene>
    <name evidence="2" type="ORF">BLL52_0272</name>
</gene>
<organism evidence="2 3">
    <name type="scientific">Rhodoferax antarcticus ANT.BR</name>
    <dbReference type="NCBI Taxonomy" id="1111071"/>
    <lineage>
        <taxon>Bacteria</taxon>
        <taxon>Pseudomonadati</taxon>
        <taxon>Pseudomonadota</taxon>
        <taxon>Betaproteobacteria</taxon>
        <taxon>Burkholderiales</taxon>
        <taxon>Comamonadaceae</taxon>
        <taxon>Rhodoferax</taxon>
    </lineage>
</organism>
<keyword evidence="3" id="KW-1185">Reference proteome</keyword>
<evidence type="ECO:0000313" key="2">
    <source>
        <dbReference type="EMBL" id="OLP08664.1"/>
    </source>
</evidence>
<dbReference type="Proteomes" id="UP000185911">
    <property type="component" value="Unassembled WGS sequence"/>
</dbReference>
<comment type="caution">
    <text evidence="2">The sequence shown here is derived from an EMBL/GenBank/DDBJ whole genome shotgun (WGS) entry which is preliminary data.</text>
</comment>
<accession>A0A1Q8YKT8</accession>
<feature type="signal peptide" evidence="1">
    <location>
        <begin position="1"/>
        <end position="25"/>
    </location>
</feature>
<sequence length="173" mass="19199">MLSIKKVCCLAIGLIVAQLSCAATAKQPAPGFMAELARDKVLSWQFSPYTHHFSDNPEHKTVVLVGLEREYANQKLDGLALFSNSFGQPTVYLYPWGGVYKSILGVERLSFKWTAGLLYGYREPYEDKVPLNYKGFSPAVIPALAYEFKHGWSAQVNVLGTAGLMFQLSAPFK</sequence>
<protein>
    <recommendedName>
        <fullName evidence="4">Sn-glycerol-3-phosphate transporter</fullName>
    </recommendedName>
</protein>
<feature type="chain" id="PRO_5013022875" description="Sn-glycerol-3-phosphate transporter" evidence="1">
    <location>
        <begin position="26"/>
        <end position="173"/>
    </location>
</feature>
<name>A0A1Q8YKT8_9BURK</name>
<proteinExistence type="predicted"/>
<evidence type="ECO:0008006" key="4">
    <source>
        <dbReference type="Google" id="ProtNLM"/>
    </source>
</evidence>
<evidence type="ECO:0000256" key="1">
    <source>
        <dbReference type="SAM" id="SignalP"/>
    </source>
</evidence>
<dbReference type="AlphaFoldDB" id="A0A1Q8YKT8"/>
<keyword evidence="1" id="KW-0732">Signal</keyword>